<dbReference type="GO" id="GO:0016746">
    <property type="term" value="F:acyltransferase activity"/>
    <property type="evidence" value="ECO:0007669"/>
    <property type="project" value="UniProtKB-UniRule"/>
</dbReference>
<protein>
    <recommendedName>
        <fullName evidence="3 9">Nodulation protein A</fullName>
        <ecNumber evidence="9">2.3.1.-</ecNumber>
    </recommendedName>
</protein>
<dbReference type="PROSITE" id="PS01349">
    <property type="entry name" value="NODA"/>
    <property type="match status" value="1"/>
</dbReference>
<keyword evidence="7 9" id="KW-0012">Acyltransferase</keyword>
<dbReference type="Gene3D" id="3.40.630.30">
    <property type="match status" value="1"/>
</dbReference>
<sequence>MHWWIKPAPQPKAAVPCVGCCCLWLFPLVKQQLERCMSSGVHWKLHWETELASSDHVELASFFRNTYGPTGKFNAKPFEDGRSWAGARPELRAIAYDSKGIAGHLGLLRRFIRVGETELLVAELGLYGVRPDLEKLGIAHSIRAMAPVVEGLGVPFAFGTVRYAMRNHIERFCRDGAANIVSGIRVESTLADVYRDCPATRTEDVLVVVVPVGRTMSDWPSGSLIQRRGPEL</sequence>
<dbReference type="InterPro" id="IPR003484">
    <property type="entry name" value="NodA"/>
</dbReference>
<evidence type="ECO:0000256" key="3">
    <source>
        <dbReference type="ARBA" id="ARBA00014632"/>
    </source>
</evidence>
<evidence type="ECO:0000256" key="2">
    <source>
        <dbReference type="ARBA" id="ARBA00010227"/>
    </source>
</evidence>
<keyword evidence="4 9" id="KW-0536">Nodulation</keyword>
<keyword evidence="6 9" id="KW-0808">Transferase</keyword>
<dbReference type="NCBIfam" id="TIGR04245">
    <property type="entry name" value="nodulat_NodA"/>
    <property type="match status" value="1"/>
</dbReference>
<dbReference type="GO" id="GO:0005829">
    <property type="term" value="C:cytosol"/>
    <property type="evidence" value="ECO:0007669"/>
    <property type="project" value="InterPro"/>
</dbReference>
<comment type="function">
    <text evidence="8 9">N-acyltransferase required for nodulation. Acts in the production of a small, heat-stable compound (Nod) that stimulates mitosis in various plant protoplasts.</text>
</comment>
<dbReference type="EMBL" id="CCRK01000016">
    <property type="protein sequence ID" value="CDZ53557.1"/>
    <property type="molecule type" value="Genomic_DNA"/>
</dbReference>
<evidence type="ECO:0000256" key="8">
    <source>
        <dbReference type="ARBA" id="ARBA00024789"/>
    </source>
</evidence>
<evidence type="ECO:0000256" key="6">
    <source>
        <dbReference type="ARBA" id="ARBA00022679"/>
    </source>
</evidence>
<evidence type="ECO:0000256" key="1">
    <source>
        <dbReference type="ARBA" id="ARBA00004496"/>
    </source>
</evidence>
<dbReference type="NCBIfam" id="NF001974">
    <property type="entry name" value="PRK00756.1"/>
    <property type="match status" value="1"/>
</dbReference>
<dbReference type="Proteomes" id="UP000039660">
    <property type="component" value="Unassembled WGS sequence"/>
</dbReference>
<reference evidence="10 11" key="1">
    <citation type="submission" date="2014-08" db="EMBL/GenBank/DDBJ databases">
        <authorList>
            <person name="Chen Y.-H."/>
        </authorList>
    </citation>
    <scope>NUCLEOTIDE SEQUENCE [LARGE SCALE GENOMIC DNA]</scope>
</reference>
<keyword evidence="5 9" id="KW-0963">Cytoplasm</keyword>
<gene>
    <name evidence="9 10" type="primary">nodA</name>
    <name evidence="10" type="ORF">NGAL_HAMBI1189_50530</name>
</gene>
<evidence type="ECO:0000256" key="7">
    <source>
        <dbReference type="ARBA" id="ARBA00023315"/>
    </source>
</evidence>
<dbReference type="Pfam" id="PF02474">
    <property type="entry name" value="NodA"/>
    <property type="match status" value="1"/>
</dbReference>
<comment type="subcellular location">
    <subcellularLocation>
        <location evidence="1 9">Cytoplasm</location>
    </subcellularLocation>
</comment>
<dbReference type="AlphaFoldDB" id="A0A0T7H289"/>
<evidence type="ECO:0000256" key="5">
    <source>
        <dbReference type="ARBA" id="ARBA00022490"/>
    </source>
</evidence>
<evidence type="ECO:0000256" key="9">
    <source>
        <dbReference type="HAMAP-Rule" id="MF_00084"/>
    </source>
</evidence>
<organism evidence="10 11">
    <name type="scientific">Neorhizobium galegae bv. officinalis</name>
    <dbReference type="NCBI Taxonomy" id="323656"/>
    <lineage>
        <taxon>Bacteria</taxon>
        <taxon>Pseudomonadati</taxon>
        <taxon>Pseudomonadota</taxon>
        <taxon>Alphaproteobacteria</taxon>
        <taxon>Hyphomicrobiales</taxon>
        <taxon>Rhizobiaceae</taxon>
        <taxon>Rhizobium/Agrobacterium group</taxon>
        <taxon>Neorhizobium</taxon>
    </lineage>
</organism>
<dbReference type="InterPro" id="IPR020567">
    <property type="entry name" value="Nodulation_prot_NodA_CS"/>
</dbReference>
<dbReference type="EC" id="2.3.1.-" evidence="9"/>
<comment type="similarity">
    <text evidence="2 9">Belongs to the NodA family.</text>
</comment>
<dbReference type="HAMAP" id="MF_00084">
    <property type="entry name" value="NodA"/>
    <property type="match status" value="1"/>
</dbReference>
<accession>A0A0T7H289</accession>
<evidence type="ECO:0000313" key="10">
    <source>
        <dbReference type="EMBL" id="CDZ53557.1"/>
    </source>
</evidence>
<evidence type="ECO:0000256" key="4">
    <source>
        <dbReference type="ARBA" id="ARBA00022458"/>
    </source>
</evidence>
<name>A0A0T7H289_NEOGA</name>
<evidence type="ECO:0000313" key="11">
    <source>
        <dbReference type="Proteomes" id="UP000039660"/>
    </source>
</evidence>
<proteinExistence type="inferred from homology"/>